<dbReference type="GO" id="GO:0005829">
    <property type="term" value="C:cytosol"/>
    <property type="evidence" value="ECO:0007669"/>
    <property type="project" value="TreeGrafter"/>
</dbReference>
<dbReference type="Gene3D" id="1.20.1050.60">
    <property type="entry name" value="alpha-1,2-mannosidase"/>
    <property type="match status" value="1"/>
</dbReference>
<dbReference type="NCBIfam" id="TIGR01180">
    <property type="entry name" value="aman2_put"/>
    <property type="match status" value="1"/>
</dbReference>
<dbReference type="GO" id="GO:0006516">
    <property type="term" value="P:glycoprotein catabolic process"/>
    <property type="evidence" value="ECO:0007669"/>
    <property type="project" value="TreeGrafter"/>
</dbReference>
<dbReference type="InterPro" id="IPR050883">
    <property type="entry name" value="PNGase"/>
</dbReference>
<gene>
    <name evidence="2" type="ORF">GAN93_27025</name>
</gene>
<dbReference type="InterPro" id="IPR008928">
    <property type="entry name" value="6-hairpin_glycosidase_sf"/>
</dbReference>
<proteinExistence type="predicted"/>
<dbReference type="PANTHER" id="PTHR12143:SF43">
    <property type="entry name" value="PUTATIVE-RELATED"/>
    <property type="match status" value="1"/>
</dbReference>
<dbReference type="Gene3D" id="1.20.1610.10">
    <property type="entry name" value="alpha-1,2-mannosidases domains"/>
    <property type="match status" value="1"/>
</dbReference>
<feature type="non-terminal residue" evidence="2">
    <location>
        <position position="1"/>
    </location>
</feature>
<dbReference type="EMBL" id="WCSB01000256">
    <property type="protein sequence ID" value="KAB4443366.1"/>
    <property type="molecule type" value="Genomic_DNA"/>
</dbReference>
<feature type="non-terminal residue" evidence="2">
    <location>
        <position position="410"/>
    </location>
</feature>
<dbReference type="AlphaFoldDB" id="A0A7J5J9F8"/>
<accession>A0A7J5J9F8</accession>
<comment type="caution">
    <text evidence="2">The sequence shown here is derived from an EMBL/GenBank/DDBJ whole genome shotgun (WGS) entry which is preliminary data.</text>
</comment>
<feature type="domain" description="Glycosyl hydrolase family 92" evidence="1">
    <location>
        <begin position="5"/>
        <end position="399"/>
    </location>
</feature>
<dbReference type="PANTHER" id="PTHR12143">
    <property type="entry name" value="PEPTIDE N-GLYCANASE PNGASE -RELATED"/>
    <property type="match status" value="1"/>
</dbReference>
<organism evidence="2 3">
    <name type="scientific">Bacteroides thetaiotaomicron</name>
    <dbReference type="NCBI Taxonomy" id="818"/>
    <lineage>
        <taxon>Bacteria</taxon>
        <taxon>Pseudomonadati</taxon>
        <taxon>Bacteroidota</taxon>
        <taxon>Bacteroidia</taxon>
        <taxon>Bacteroidales</taxon>
        <taxon>Bacteroidaceae</taxon>
        <taxon>Bacteroides</taxon>
    </lineage>
</organism>
<dbReference type="Proteomes" id="UP000460317">
    <property type="component" value="Unassembled WGS sequence"/>
</dbReference>
<evidence type="ECO:0000313" key="3">
    <source>
        <dbReference type="Proteomes" id="UP000460317"/>
    </source>
</evidence>
<keyword evidence="2" id="KW-0378">Hydrolase</keyword>
<dbReference type="Gene3D" id="3.30.2080.10">
    <property type="entry name" value="GH92 mannosidase domain"/>
    <property type="match status" value="1"/>
</dbReference>
<dbReference type="GO" id="GO:0000224">
    <property type="term" value="F:peptide-N4-(N-acetyl-beta-glucosaminyl)asparagine amidase activity"/>
    <property type="evidence" value="ECO:0007669"/>
    <property type="project" value="TreeGrafter"/>
</dbReference>
<evidence type="ECO:0000313" key="2">
    <source>
        <dbReference type="EMBL" id="KAB4443366.1"/>
    </source>
</evidence>
<dbReference type="Pfam" id="PF07971">
    <property type="entry name" value="Glyco_hydro_92"/>
    <property type="match status" value="1"/>
</dbReference>
<sequence>YDDFYAIWDTYRTSTPLITLIDPQRETDIVRSLINIYKRDGYMPDARSGNCNGRTQGGSNAEIVIADAFVKGLPNIDYHLALEAMLKDATIPPGGNEEAEGRGGLIPYLELGYIPYGIPRAGNRTIEYSYCDYAIALVAKGLGKTDLYQQYLKQSSNWKNLWRADYEHAGVKGFILPRDKEGNWLDKIPFGNSHIQKPTFTYTPVTFEGPWYTPWWNMFFYEASSWEYALSIPHDVPGLIEQCGGKEKFDERLDIFFDKGFFNVNNEPSFLTPCLYHWVGRPDKSGDRIHEIIQKNYNDGSAGLPGNDDSGAMSSWLVFHMMGLYPNAGQDYYLIHTPLLTESRFHLQEGKTFTIKTEGLSEKNKYIRSILLNGKNYPYSTIRHNDIIKGGELVLKMGPSPGNWGSKLFP</sequence>
<dbReference type="SUPFAM" id="SSF48208">
    <property type="entry name" value="Six-hairpin glycosidases"/>
    <property type="match status" value="1"/>
</dbReference>
<protein>
    <submittedName>
        <fullName evidence="2">Glycoside hydrolase family 92 protein</fullName>
    </submittedName>
</protein>
<dbReference type="InterPro" id="IPR005887">
    <property type="entry name" value="GH92_a_mannosidase_put"/>
</dbReference>
<dbReference type="GO" id="GO:0005975">
    <property type="term" value="P:carbohydrate metabolic process"/>
    <property type="evidence" value="ECO:0007669"/>
    <property type="project" value="InterPro"/>
</dbReference>
<reference evidence="2 3" key="1">
    <citation type="journal article" date="2019" name="Nat. Med.">
        <title>A library of human gut bacterial isolates paired with longitudinal multiomics data enables mechanistic microbiome research.</title>
        <authorList>
            <person name="Poyet M."/>
            <person name="Groussin M."/>
            <person name="Gibbons S.M."/>
            <person name="Avila-Pacheco J."/>
            <person name="Jiang X."/>
            <person name="Kearney S.M."/>
            <person name="Perrotta A.R."/>
            <person name="Berdy B."/>
            <person name="Zhao S."/>
            <person name="Lieberman T.D."/>
            <person name="Swanson P.K."/>
            <person name="Smith M."/>
            <person name="Roesemann S."/>
            <person name="Alexander J.E."/>
            <person name="Rich S.A."/>
            <person name="Livny J."/>
            <person name="Vlamakis H."/>
            <person name="Clish C."/>
            <person name="Bullock K."/>
            <person name="Deik A."/>
            <person name="Scott J."/>
            <person name="Pierce K.A."/>
            <person name="Xavier R.J."/>
            <person name="Alm E.J."/>
        </authorList>
    </citation>
    <scope>NUCLEOTIDE SEQUENCE [LARGE SCALE GENOMIC DNA]</scope>
    <source>
        <strain evidence="2 3">BIOML-A165</strain>
    </source>
</reference>
<evidence type="ECO:0000259" key="1">
    <source>
        <dbReference type="Pfam" id="PF07971"/>
    </source>
</evidence>
<dbReference type="FunFam" id="3.30.2080.10:FF:000001">
    <property type="entry name" value="Alpha-1,2-mannosidase subfamily"/>
    <property type="match status" value="1"/>
</dbReference>
<dbReference type="InterPro" id="IPR012939">
    <property type="entry name" value="Glyco_hydro_92"/>
</dbReference>
<name>A0A7J5J9F8_BACT4</name>